<keyword evidence="2" id="KW-0378">Hydrolase</keyword>
<gene>
    <name evidence="5" type="ORF">JHW45_01380</name>
</gene>
<evidence type="ECO:0000256" key="4">
    <source>
        <dbReference type="SAM" id="SignalP"/>
    </source>
</evidence>
<dbReference type="Gene3D" id="1.10.287.150">
    <property type="match status" value="1"/>
</dbReference>
<proteinExistence type="inferred from homology"/>
<evidence type="ECO:0000313" key="5">
    <source>
        <dbReference type="EMBL" id="WCR11091.1"/>
    </source>
</evidence>
<evidence type="ECO:0000256" key="1">
    <source>
        <dbReference type="ARBA" id="ARBA00006586"/>
    </source>
</evidence>
<name>A0ABY7SXX4_9RHOB</name>
<dbReference type="PANTHER" id="PTHR34218:SF4">
    <property type="entry name" value="ACYL-HOMOSERINE LACTONE ACYLASE QUIP"/>
    <property type="match status" value="1"/>
</dbReference>
<keyword evidence="4" id="KW-0732">Signal</keyword>
<accession>A0ABY7SXX4</accession>
<evidence type="ECO:0000256" key="3">
    <source>
        <dbReference type="ARBA" id="ARBA00023145"/>
    </source>
</evidence>
<dbReference type="Pfam" id="PF01804">
    <property type="entry name" value="Penicil_amidase"/>
    <property type="match status" value="1"/>
</dbReference>
<dbReference type="PANTHER" id="PTHR34218">
    <property type="entry name" value="PEPTIDASE S45 PENICILLIN AMIDASE"/>
    <property type="match status" value="1"/>
</dbReference>
<dbReference type="InterPro" id="IPR043146">
    <property type="entry name" value="Penicillin_amidase_N_B-knob"/>
</dbReference>
<dbReference type="InterPro" id="IPR029055">
    <property type="entry name" value="Ntn_hydrolases_N"/>
</dbReference>
<sequence length="829" mass="91435">MQTGNVLAALLLGAALSPMPAVAGEVTIKRDQWGMPHVYGYTVHDLFFGYGYAVAQDRLYSMDMARRSATGHVAAALGSEFVDYDRKIRSEYWPASIQQQIDAAAPQEREILSGYAAGMNAWIDKVQAEPDRLMPQEYTVNGFEPEEWTEFDVAMVFIGSMLNRFGDYNTEIENAALLDALIDAHGEETAQAMFDTLLSVDAEGAPTTIPAGDWDPSQRDRTNLDLRPIKGASISDEVLRQIAPVPPTLVAADGTTIPRARWRDESLRLMAAHGPAGLRLEAASNLAILGPEKLDGARAVLLNGPQFNWFRPAYTYSIALHGAGFDVAGNTALGYPGIMFAHNGKIAWGSTWAAGDQVDIFRETVNPENPEQYRRDGEWVDMESREETIEVAGGEPVTFTAYRTVHGPVIARDQDQHTAFAKKRAWSGAELGTLFSWVELMKAQDYDGFLAALERSAVNVNSYFADADGNIGYLFGGYYPKRAEGHDTRLPVSGEGGMDWQGIMPFETNPHVKNPSNHMVLNWNNRPAEGFPSPDEHWYGWMPADRVTVMFDAFDKKQSFTAQEVWDTMVGEVAFEDVNAGPFIPFITEAAADLPSGDRRRQLADRLAEWDRMRRDDDGDGRYDAPEVAIMETWLETLLTQIYSRELPEPYGDWFSSAGYPDPDAPGGSGQNIGVGAKVLHYNLLGQGYDFLGGNPHESILAALDQTAETLTGKYGDDPEGWLSPVGVIRYSHENFRGIPQTLSERESDTAIAMNRGTENNMVVFSEDGVMSFEVVPPGQSGFIAPDGSVGETYDDQAALYEDLDHKRVWFTAAEVEENAVSTEVVETE</sequence>
<dbReference type="RefSeq" id="WP_272859184.1">
    <property type="nucleotide sequence ID" value="NZ_CP067134.1"/>
</dbReference>
<comment type="similarity">
    <text evidence="1">Belongs to the peptidase S45 family.</text>
</comment>
<feature type="signal peptide" evidence="4">
    <location>
        <begin position="1"/>
        <end position="23"/>
    </location>
</feature>
<dbReference type="Gene3D" id="2.30.120.10">
    <property type="match status" value="1"/>
</dbReference>
<dbReference type="PIRSF" id="PIRSF001227">
    <property type="entry name" value="Pen_acylase"/>
    <property type="match status" value="1"/>
</dbReference>
<dbReference type="Proteomes" id="UP001218412">
    <property type="component" value="Chromosome"/>
</dbReference>
<organism evidence="5 6">
    <name type="scientific">Paracoccus stylophorae</name>
    <dbReference type="NCBI Taxonomy" id="659350"/>
    <lineage>
        <taxon>Bacteria</taxon>
        <taxon>Pseudomonadati</taxon>
        <taxon>Pseudomonadota</taxon>
        <taxon>Alphaproteobacteria</taxon>
        <taxon>Rhodobacterales</taxon>
        <taxon>Paracoccaceae</taxon>
        <taxon>Paracoccus</taxon>
    </lineage>
</organism>
<dbReference type="Gene3D" id="1.10.1400.10">
    <property type="match status" value="1"/>
</dbReference>
<dbReference type="SUPFAM" id="SSF56235">
    <property type="entry name" value="N-terminal nucleophile aminohydrolases (Ntn hydrolases)"/>
    <property type="match status" value="1"/>
</dbReference>
<feature type="chain" id="PRO_5047351930" evidence="4">
    <location>
        <begin position="24"/>
        <end position="829"/>
    </location>
</feature>
<protein>
    <submittedName>
        <fullName evidence="5">Penicillin acylase family protein</fullName>
    </submittedName>
</protein>
<dbReference type="EMBL" id="CP067134">
    <property type="protein sequence ID" value="WCR11091.1"/>
    <property type="molecule type" value="Genomic_DNA"/>
</dbReference>
<evidence type="ECO:0000256" key="2">
    <source>
        <dbReference type="ARBA" id="ARBA00022801"/>
    </source>
</evidence>
<dbReference type="Gene3D" id="3.60.20.10">
    <property type="entry name" value="Glutamine Phosphoribosylpyrophosphate, subunit 1, domain 1"/>
    <property type="match status" value="1"/>
</dbReference>
<dbReference type="InterPro" id="IPR023343">
    <property type="entry name" value="Penicillin_amidase_dom1"/>
</dbReference>
<dbReference type="InterPro" id="IPR002692">
    <property type="entry name" value="S45"/>
</dbReference>
<dbReference type="Gene3D" id="1.10.439.10">
    <property type="entry name" value="Penicillin Amidohydrolase, domain 1"/>
    <property type="match status" value="1"/>
</dbReference>
<keyword evidence="6" id="KW-1185">Reference proteome</keyword>
<dbReference type="InterPro" id="IPR043147">
    <property type="entry name" value="Penicillin_amidase_A-knob"/>
</dbReference>
<keyword evidence="3" id="KW-0865">Zymogen</keyword>
<dbReference type="InterPro" id="IPR014395">
    <property type="entry name" value="Pen/GL7ACA/AHL_acylase"/>
</dbReference>
<evidence type="ECO:0000313" key="6">
    <source>
        <dbReference type="Proteomes" id="UP001218412"/>
    </source>
</evidence>
<reference evidence="5 6" key="1">
    <citation type="submission" date="2021-01" db="EMBL/GenBank/DDBJ databases">
        <title>Biogeographic distribution of Paracoccus.</title>
        <authorList>
            <person name="Hollensteiner J."/>
            <person name="Leineberger J."/>
            <person name="Brinkhoff T."/>
            <person name="Daniel R."/>
        </authorList>
    </citation>
    <scope>NUCLEOTIDE SEQUENCE [LARGE SCALE GENOMIC DNA]</scope>
    <source>
        <strain evidence="5 6">LMG25392</strain>
    </source>
</reference>